<keyword evidence="1" id="KW-1133">Transmembrane helix</keyword>
<dbReference type="AlphaFoldDB" id="A0A3N2PZD5"/>
<dbReference type="OrthoDB" id="5819478at2759"/>
<gene>
    <name evidence="3" type="ORF">SODALDRAFT_273577</name>
</gene>
<reference evidence="3 4" key="1">
    <citation type="journal article" date="2018" name="Mol. Ecol.">
        <title>The obligate alkalophilic soda-lake fungus Sodiomyces alkalinus has shifted to a protein diet.</title>
        <authorList>
            <person name="Grum-Grzhimaylo A.A."/>
            <person name="Falkoski D.L."/>
            <person name="van den Heuvel J."/>
            <person name="Valero-Jimenez C.A."/>
            <person name="Min B."/>
            <person name="Choi I.G."/>
            <person name="Lipzen A."/>
            <person name="Daum C.G."/>
            <person name="Aanen D.K."/>
            <person name="Tsang A."/>
            <person name="Henrissat B."/>
            <person name="Bilanenko E.N."/>
            <person name="de Vries R.P."/>
            <person name="van Kan J.A.L."/>
            <person name="Grigoriev I.V."/>
            <person name="Debets A.J.M."/>
        </authorList>
    </citation>
    <scope>NUCLEOTIDE SEQUENCE [LARGE SCALE GENOMIC DNA]</scope>
    <source>
        <strain evidence="3 4">F11</strain>
    </source>
</reference>
<feature type="transmembrane region" description="Helical" evidence="1">
    <location>
        <begin position="12"/>
        <end position="28"/>
    </location>
</feature>
<protein>
    <recommendedName>
        <fullName evidence="2">Glycosyltransferase 2-like domain-containing protein</fullName>
    </recommendedName>
</protein>
<keyword evidence="1" id="KW-0472">Membrane</keyword>
<evidence type="ECO:0000313" key="3">
    <source>
        <dbReference type="EMBL" id="ROT39788.1"/>
    </source>
</evidence>
<dbReference type="Gene3D" id="3.90.550.10">
    <property type="entry name" value="Spore Coat Polysaccharide Biosynthesis Protein SpsA, Chain A"/>
    <property type="match status" value="1"/>
</dbReference>
<dbReference type="InterPro" id="IPR029044">
    <property type="entry name" value="Nucleotide-diphossugar_trans"/>
</dbReference>
<sequence>MSLLLWCSRRAPGLAMIALVMLCYWVISRELAASRYNFEYSQQTGVAVTANGSPDKGAGFLTALFAYYSLFVHALMCLFPARSCWAIFDLTRTLRKTARSRILRDFKSLHRRRGSSTSLSSAETLTSSHACSASSSEAGDIDLQPYPEASEEAATAVIHAIVIPNYKEEVDTLRETLDVLASHPQATASYDVYLAMESREPNVQVKAGNLVQLYAKKFRSINYTVHPADIPGESAGKGSNMAWAARKASERYSMEVRKDVVITGIDADSHLSSNYTALIATMHFAYPETAMTTMYSAPIIFDRNAHGVPAIVRVADIFWGAAGLSGLYNGSTIAPPTSVYSVPLQLVDRVGGWDCDAEAIGEDLHMFLKCFFALNGNLTCRVLPSPVSQSNVAASGKGLRGLYAGMQARYKQALRHMWGALDTGYSIRKFVELWQERKHTSRAFRPLHTSLGDASDVYVPESQMDERNPEQARESGIFSDVTHDTLPSPHWERIFYLGHRLYEAHFLPVQMAILVISSTLYVWVAEGNGDPNNIAWAFTAANVLRTVSFMEVACILFLYERYHDVAVKNRHREMTEAGLADRLDFSYRGVKKNFIDYIMVPVVAPLYGSIPCAHAQLSHLWTIDLVYTVSMKATRQRAKSVSVEEMA</sequence>
<dbReference type="Pfam" id="PF13632">
    <property type="entry name" value="Glyco_trans_2_3"/>
    <property type="match status" value="1"/>
</dbReference>
<evidence type="ECO:0000256" key="1">
    <source>
        <dbReference type="SAM" id="Phobius"/>
    </source>
</evidence>
<dbReference type="EMBL" id="ML119053">
    <property type="protein sequence ID" value="ROT39788.1"/>
    <property type="molecule type" value="Genomic_DNA"/>
</dbReference>
<feature type="domain" description="Glycosyltransferase 2-like" evidence="2">
    <location>
        <begin position="262"/>
        <end position="434"/>
    </location>
</feature>
<dbReference type="PANTHER" id="PTHR36851:SF1">
    <property type="entry name" value="GLYCO_TRANS_2-LIKE DOMAIN-CONTAINING PROTEIN"/>
    <property type="match status" value="1"/>
</dbReference>
<dbReference type="GeneID" id="39576388"/>
<accession>A0A3N2PZD5</accession>
<dbReference type="SUPFAM" id="SSF53448">
    <property type="entry name" value="Nucleotide-diphospho-sugar transferases"/>
    <property type="match status" value="1"/>
</dbReference>
<keyword evidence="1" id="KW-0812">Transmembrane</keyword>
<name>A0A3N2PZD5_SODAK</name>
<evidence type="ECO:0000259" key="2">
    <source>
        <dbReference type="Pfam" id="PF13632"/>
    </source>
</evidence>
<proteinExistence type="predicted"/>
<dbReference type="STRING" id="1314773.A0A3N2PZD5"/>
<dbReference type="Proteomes" id="UP000272025">
    <property type="component" value="Unassembled WGS sequence"/>
</dbReference>
<keyword evidence="4" id="KW-1185">Reference proteome</keyword>
<evidence type="ECO:0000313" key="4">
    <source>
        <dbReference type="Proteomes" id="UP000272025"/>
    </source>
</evidence>
<dbReference type="PANTHER" id="PTHR36851">
    <property type="entry name" value="UNNAMED PRODUCT"/>
    <property type="match status" value="1"/>
</dbReference>
<feature type="transmembrane region" description="Helical" evidence="1">
    <location>
        <begin position="65"/>
        <end position="88"/>
    </location>
</feature>
<organism evidence="3 4">
    <name type="scientific">Sodiomyces alkalinus (strain CBS 110278 / VKM F-3762 / F11)</name>
    <name type="common">Alkaliphilic filamentous fungus</name>
    <dbReference type="NCBI Taxonomy" id="1314773"/>
    <lineage>
        <taxon>Eukaryota</taxon>
        <taxon>Fungi</taxon>
        <taxon>Dikarya</taxon>
        <taxon>Ascomycota</taxon>
        <taxon>Pezizomycotina</taxon>
        <taxon>Sordariomycetes</taxon>
        <taxon>Hypocreomycetidae</taxon>
        <taxon>Glomerellales</taxon>
        <taxon>Plectosphaerellaceae</taxon>
        <taxon>Sodiomyces</taxon>
    </lineage>
</organism>
<dbReference type="RefSeq" id="XP_028467594.1">
    <property type="nucleotide sequence ID" value="XM_028607910.1"/>
</dbReference>
<dbReference type="InterPro" id="IPR001173">
    <property type="entry name" value="Glyco_trans_2-like"/>
</dbReference>